<dbReference type="AlphaFoldDB" id="A0A2A5T4L5"/>
<proteinExistence type="predicted"/>
<gene>
    <name evidence="1" type="ORF">BTN49_1052</name>
</gene>
<accession>A0A2A5T4L5</accession>
<comment type="caution">
    <text evidence="1">The sequence shown here is derived from an EMBL/GenBank/DDBJ whole genome shotgun (WGS) entry which is preliminary data.</text>
</comment>
<dbReference type="Proteomes" id="UP000219020">
    <property type="component" value="Unassembled WGS sequence"/>
</dbReference>
<sequence>MSDGLIDKNPMEGIENLKNKLNEPYPFNKAEIAFMHECKDVC</sequence>
<organism evidence="1 2">
    <name type="scientific">Candidatus Enterovibrio escicola</name>
    <dbReference type="NCBI Taxonomy" id="1927127"/>
    <lineage>
        <taxon>Bacteria</taxon>
        <taxon>Pseudomonadati</taxon>
        <taxon>Pseudomonadota</taxon>
        <taxon>Gammaproteobacteria</taxon>
        <taxon>Vibrionales</taxon>
        <taxon>Vibrionaceae</taxon>
        <taxon>Enterovibrio</taxon>
    </lineage>
</organism>
<keyword evidence="2" id="KW-1185">Reference proteome</keyword>
<dbReference type="EMBL" id="NBYY01000011">
    <property type="protein sequence ID" value="PCS23060.1"/>
    <property type="molecule type" value="Genomic_DNA"/>
</dbReference>
<reference evidence="2" key="1">
    <citation type="submission" date="2017-04" db="EMBL/GenBank/DDBJ databases">
        <title>Genome evolution of the luminous symbionts of deep sea anglerfish.</title>
        <authorList>
            <person name="Hendry T.A."/>
        </authorList>
    </citation>
    <scope>NUCLEOTIDE SEQUENCE [LARGE SCALE GENOMIC DNA]</scope>
</reference>
<name>A0A2A5T4L5_9GAMM</name>
<evidence type="ECO:0000313" key="1">
    <source>
        <dbReference type="EMBL" id="PCS23060.1"/>
    </source>
</evidence>
<protein>
    <submittedName>
        <fullName evidence="1">Uncharacterized protein</fullName>
    </submittedName>
</protein>
<evidence type="ECO:0000313" key="2">
    <source>
        <dbReference type="Proteomes" id="UP000219020"/>
    </source>
</evidence>